<gene>
    <name evidence="2" type="ORF">P3T76_003669</name>
</gene>
<dbReference type="AlphaFoldDB" id="A0AAD9GW28"/>
<name>A0AAD9GW28_9STRA</name>
<feature type="compositionally biased region" description="Basic and acidic residues" evidence="1">
    <location>
        <begin position="157"/>
        <end position="166"/>
    </location>
</feature>
<feature type="compositionally biased region" description="Acidic residues" evidence="1">
    <location>
        <begin position="167"/>
        <end position="181"/>
    </location>
</feature>
<proteinExistence type="predicted"/>
<feature type="compositionally biased region" description="Basic and acidic residues" evidence="1">
    <location>
        <begin position="136"/>
        <end position="145"/>
    </location>
</feature>
<feature type="compositionally biased region" description="Low complexity" evidence="1">
    <location>
        <begin position="1"/>
        <end position="17"/>
    </location>
</feature>
<evidence type="ECO:0000313" key="2">
    <source>
        <dbReference type="EMBL" id="KAK1945136.1"/>
    </source>
</evidence>
<evidence type="ECO:0000313" key="3">
    <source>
        <dbReference type="Proteomes" id="UP001259832"/>
    </source>
</evidence>
<feature type="compositionally biased region" description="Basic and acidic residues" evidence="1">
    <location>
        <begin position="83"/>
        <end position="92"/>
    </location>
</feature>
<evidence type="ECO:0000256" key="1">
    <source>
        <dbReference type="SAM" id="MobiDB-lite"/>
    </source>
</evidence>
<dbReference type="Proteomes" id="UP001259832">
    <property type="component" value="Unassembled WGS sequence"/>
</dbReference>
<reference evidence="2" key="1">
    <citation type="submission" date="2023-08" db="EMBL/GenBank/DDBJ databases">
        <title>Reference Genome Resource for the Citrus Pathogen Phytophthora citrophthora.</title>
        <authorList>
            <person name="Moller H."/>
            <person name="Coetzee B."/>
            <person name="Rose L.J."/>
            <person name="Van Niekerk J.M."/>
        </authorList>
    </citation>
    <scope>NUCLEOTIDE SEQUENCE</scope>
    <source>
        <strain evidence="2">STE-U-9442</strain>
    </source>
</reference>
<accession>A0AAD9GW28</accession>
<keyword evidence="3" id="KW-1185">Reference proteome</keyword>
<dbReference type="EMBL" id="JASMQC010000005">
    <property type="protein sequence ID" value="KAK1945136.1"/>
    <property type="molecule type" value="Genomic_DNA"/>
</dbReference>
<protein>
    <submittedName>
        <fullName evidence="2">Uncharacterized protein</fullName>
    </submittedName>
</protein>
<sequence>MEELQQNALQEQNAFQLENDNPNAPQPDVVIDNEVQLDDGDEKGDIMGEVSELTDNPNSKGVEGETDQSVQEGQAPFGEEQQVDQKERENQNHKLNSSQSGATLEQQPDEQTLLFHEDNEFYPPNRSLESRDEDEHDHLPAGHDDEHDDGNASQDPGHIDIQTRDEESQEDYEEDYEDPEEQDSHDQEGQSPQFEPFSPVEKTQESAQNLLEEAQEQLAMVTSESNDEYPPSRDESNKEFLSTSLPPLEHDVYAVAVIAVDLAVAVSLPLPPSDENE</sequence>
<comment type="caution">
    <text evidence="2">The sequence shown here is derived from an EMBL/GenBank/DDBJ whole genome shotgun (WGS) entry which is preliminary data.</text>
</comment>
<feature type="region of interest" description="Disordered" evidence="1">
    <location>
        <begin position="1"/>
        <end position="242"/>
    </location>
</feature>
<organism evidence="2 3">
    <name type="scientific">Phytophthora citrophthora</name>
    <dbReference type="NCBI Taxonomy" id="4793"/>
    <lineage>
        <taxon>Eukaryota</taxon>
        <taxon>Sar</taxon>
        <taxon>Stramenopiles</taxon>
        <taxon>Oomycota</taxon>
        <taxon>Peronosporomycetes</taxon>
        <taxon>Peronosporales</taxon>
        <taxon>Peronosporaceae</taxon>
        <taxon>Phytophthora</taxon>
    </lineage>
</organism>
<feature type="compositionally biased region" description="Polar residues" evidence="1">
    <location>
        <begin position="93"/>
        <end position="110"/>
    </location>
</feature>